<organism evidence="2 3">
    <name type="scientific">Anaeromyxobacter dehalogenans (strain 2CP-C)</name>
    <dbReference type="NCBI Taxonomy" id="290397"/>
    <lineage>
        <taxon>Bacteria</taxon>
        <taxon>Pseudomonadati</taxon>
        <taxon>Myxococcota</taxon>
        <taxon>Myxococcia</taxon>
        <taxon>Myxococcales</taxon>
        <taxon>Cystobacterineae</taxon>
        <taxon>Anaeromyxobacteraceae</taxon>
        <taxon>Anaeromyxobacter</taxon>
    </lineage>
</organism>
<sequence>MGAENGAGAANAAKVEELLGALAEALARGEGVTPRPASTYRLQLHPGFGFDAAAALVPYLDALGVSDLYLSPVLASAPGSTHGYDVVDHARLDPELGGEEGYARLAAACRARGMGILLDYVPNHMGIGPWNAWWMDLLENGPSSVHAPAFDVDWTPLKSELANKVLVPVLGDQFGRVLERGELRLARDGGALAIRYFDHAFPVAPRSVPLVLRHGIERLREALGPEDPSLQELESICTALDKLAPRSETRPEAVAERAREKEVAKRRLAALYDASPAVRAFVDENVAAFNGTPGDPRSFDLLQRLLDAQAYRLAFWRVAGEEINYRRFFDVNALAALRMEEPRVFAEAHRRVLALLRDGDATGLRIDHPDGLYAPAAYFRRLQACYLAERARALARARGTALENGAEALLLERIFAALEGGGLPARPLYVVAEKVLAAGERLPEGWDVDGTTGYEFLAAVNGLFVDPAAQRAFDALYARVAGGRQDYRRTVEEKKRLVMSSSMASEINMLAHRLSRISETDRRTRDFTLNELTRALVEYVALFPVYRTYVTRRREVDARDRAYVEATIARARRRSPVVDPSIYDFLRDVLLQRYPEGLPDAARAAWLEFALKLQQATGPVTAKAVEDTAFYCFVRLVSLNEVGADPDRFGTSPDELHALLAERRARFPGSLSASSTHDTKRSEDVRARISALSELPGELRAAVSRWARVNRAHVRRLEGRTAPDRRDEFLLYQTLLGTFPDGGLTPGTPAHAEYVGRIQAYMEKALREAKVHTSWTHPDEDYEGGVRGFVAGALSSRAFLRDLGALAERAARAGRISSLAQVALKLAAPGIPDVYQGTELWDLSLVDPDNRRPVDWARRARALEAIQAELARGPEARRALARRLSAPDALAGGEAKLLLLAEGLRLRRRERTLLLEGDHRPLAAEGPLAGHVVAFARTLGGRAVACAVPRLVLRLQDQGGGAPRWEGRLPLGGLAARWVDVVTGTVHRGDAPALADLFADFPVALLASE</sequence>
<dbReference type="AlphaFoldDB" id="Q2IMN4"/>
<dbReference type="eggNOG" id="COG3280">
    <property type="taxonomic scope" value="Bacteria"/>
</dbReference>
<proteinExistence type="predicted"/>
<dbReference type="NCBIfam" id="NF011088">
    <property type="entry name" value="PRK14511.1-6"/>
    <property type="match status" value="1"/>
</dbReference>
<dbReference type="InterPro" id="IPR012767">
    <property type="entry name" value="Trehalose_TreY"/>
</dbReference>
<dbReference type="GO" id="GO:0047470">
    <property type="term" value="F:(1,4)-alpha-D-glucan 1-alpha-D-glucosylmutase activity"/>
    <property type="evidence" value="ECO:0007669"/>
    <property type="project" value="UniProtKB-EC"/>
</dbReference>
<gene>
    <name evidence="2" type="ordered locus">Adeh_0293</name>
</gene>
<protein>
    <submittedName>
        <fullName evidence="2">Maltooligosyl trehalose synthase</fullName>
        <ecNumber evidence="2">5.4.99.15</ecNumber>
    </submittedName>
</protein>
<evidence type="ECO:0000313" key="3">
    <source>
        <dbReference type="Proteomes" id="UP000001935"/>
    </source>
</evidence>
<dbReference type="NCBIfam" id="TIGR02401">
    <property type="entry name" value="trehalose_TreY"/>
    <property type="match status" value="1"/>
</dbReference>
<dbReference type="CDD" id="cd11336">
    <property type="entry name" value="AmyAc_MTSase"/>
    <property type="match status" value="1"/>
</dbReference>
<accession>Q2IMN4</accession>
<dbReference type="KEGG" id="ade:Adeh_0293"/>
<dbReference type="HOGENOM" id="CLU_005045_1_0_7"/>
<dbReference type="SMART" id="SM00642">
    <property type="entry name" value="Aamy"/>
    <property type="match status" value="1"/>
</dbReference>
<dbReference type="OrthoDB" id="9761577at2"/>
<feature type="domain" description="Glycosyl hydrolase family 13 catalytic" evidence="1">
    <location>
        <begin position="43"/>
        <end position="872"/>
    </location>
</feature>
<dbReference type="GO" id="GO:0030980">
    <property type="term" value="P:alpha-glucan catabolic process"/>
    <property type="evidence" value="ECO:0007669"/>
    <property type="project" value="TreeGrafter"/>
</dbReference>
<keyword evidence="2" id="KW-0413">Isomerase</keyword>
<dbReference type="InterPro" id="IPR006047">
    <property type="entry name" value="GH13_cat_dom"/>
</dbReference>
<dbReference type="PANTHER" id="PTHR10357:SF216">
    <property type="entry name" value="MALTOOLIGOSYL TREHALOSE SYNTHASE-RELATED"/>
    <property type="match status" value="1"/>
</dbReference>
<dbReference type="PANTHER" id="PTHR10357">
    <property type="entry name" value="ALPHA-AMYLASE FAMILY MEMBER"/>
    <property type="match status" value="1"/>
</dbReference>
<dbReference type="EMBL" id="CP000251">
    <property type="protein sequence ID" value="ABC80069.1"/>
    <property type="molecule type" value="Genomic_DNA"/>
</dbReference>
<name>Q2IMN4_ANADE</name>
<dbReference type="RefSeq" id="WP_011419352.1">
    <property type="nucleotide sequence ID" value="NC_007760.1"/>
</dbReference>
<dbReference type="STRING" id="290397.Adeh_0293"/>
<dbReference type="CAZy" id="GH13">
    <property type="family name" value="Glycoside Hydrolase Family 13"/>
</dbReference>
<evidence type="ECO:0000313" key="2">
    <source>
        <dbReference type="EMBL" id="ABC80069.1"/>
    </source>
</evidence>
<evidence type="ECO:0000259" key="1">
    <source>
        <dbReference type="SMART" id="SM00642"/>
    </source>
</evidence>
<dbReference type="Gene3D" id="3.20.20.80">
    <property type="entry name" value="Glycosidases"/>
    <property type="match status" value="4"/>
</dbReference>
<reference evidence="2" key="1">
    <citation type="submission" date="2006-01" db="EMBL/GenBank/DDBJ databases">
        <title>Complete sequence of Anaeromyxobacter dehalogenans 2CP-C.</title>
        <authorList>
            <consortium name="US DOE Joint Genome Institute"/>
            <person name="Copeland A."/>
            <person name="Lucas S."/>
            <person name="Lapidus A."/>
            <person name="Barry K."/>
            <person name="Detter J.C."/>
            <person name="Glavina T."/>
            <person name="Hammon N."/>
            <person name="Israni S."/>
            <person name="Pitluck S."/>
            <person name="Brettin T."/>
            <person name="Bruce D."/>
            <person name="Han C."/>
            <person name="Tapia R."/>
            <person name="Gilna P."/>
            <person name="Kiss H."/>
            <person name="Schmutz J."/>
            <person name="Larimer F."/>
            <person name="Land M."/>
            <person name="Kyrpides N."/>
            <person name="Anderson I."/>
            <person name="Sanford R.A."/>
            <person name="Ritalahti K.M."/>
            <person name="Thomas H.S."/>
            <person name="Kirby J.R."/>
            <person name="Zhulin I.B."/>
            <person name="Loeffler F.E."/>
            <person name="Richardson P."/>
        </authorList>
    </citation>
    <scope>NUCLEOTIDE SEQUENCE</scope>
    <source>
        <strain evidence="2">2CP-C</strain>
    </source>
</reference>
<dbReference type="GO" id="GO:0005992">
    <property type="term" value="P:trehalose biosynthetic process"/>
    <property type="evidence" value="ECO:0007669"/>
    <property type="project" value="TreeGrafter"/>
</dbReference>
<dbReference type="Pfam" id="PF00128">
    <property type="entry name" value="Alpha-amylase"/>
    <property type="match status" value="1"/>
</dbReference>
<dbReference type="Proteomes" id="UP000001935">
    <property type="component" value="Chromosome"/>
</dbReference>
<dbReference type="InterPro" id="IPR017853">
    <property type="entry name" value="GH"/>
</dbReference>
<dbReference type="SUPFAM" id="SSF51445">
    <property type="entry name" value="(Trans)glycosidases"/>
    <property type="match status" value="1"/>
</dbReference>
<dbReference type="EC" id="5.4.99.15" evidence="2"/>